<feature type="region of interest" description="Disordered" evidence="6">
    <location>
        <begin position="1"/>
        <end position="28"/>
    </location>
</feature>
<proteinExistence type="inferred from homology"/>
<evidence type="ECO:0000256" key="6">
    <source>
        <dbReference type="SAM" id="MobiDB-lite"/>
    </source>
</evidence>
<sequence length="279" mass="31676">MIVLTSSGTPGGQPAGDPSGKQPRVKPRSSSVRSMLPCLIHPSACRSQSLVSVSVRAVSSKYIRAHPRPYKRRWFEAAVAPVMPKSRRTCPSMIEWRQKWVKERDEYSDIELALTNLVLSWLRREQFRVMAVCQFLPVNGRTLWLTRNQLRTKGLEFRNYGNRIMRKAFEGTPLETLNVLFVGSNCTLFGKDVEAVRTIITECDKLNWMVPLAITLDSRVMSMAEARDLCKRKSFEEHYAETASILSQIGQETASLTAQHLNELTGTMDQIALLMRSKK</sequence>
<dbReference type="AlphaFoldDB" id="A0A0B2VXJ1"/>
<keyword evidence="2 7" id="KW-0689">Ribosomal protein</keyword>
<gene>
    <name evidence="7" type="primary">mRpL10</name>
    <name evidence="7" type="ORF">Tcan_17817</name>
</gene>
<dbReference type="InterPro" id="IPR001790">
    <property type="entry name" value="Ribosomal_uL10"/>
</dbReference>
<evidence type="ECO:0000256" key="2">
    <source>
        <dbReference type="ARBA" id="ARBA00022980"/>
    </source>
</evidence>
<dbReference type="Gene3D" id="3.30.70.1730">
    <property type="match status" value="1"/>
</dbReference>
<dbReference type="SUPFAM" id="SSF160369">
    <property type="entry name" value="Ribosomal protein L10-like"/>
    <property type="match status" value="1"/>
</dbReference>
<evidence type="ECO:0000313" key="7">
    <source>
        <dbReference type="EMBL" id="KHN86067.1"/>
    </source>
</evidence>
<dbReference type="PANTHER" id="PTHR11560">
    <property type="entry name" value="39S RIBOSOMAL PROTEIN L10, MITOCHONDRIAL"/>
    <property type="match status" value="1"/>
</dbReference>
<reference evidence="7 8" key="1">
    <citation type="submission" date="2014-11" db="EMBL/GenBank/DDBJ databases">
        <title>Genetic blueprint of the zoonotic pathogen Toxocara canis.</title>
        <authorList>
            <person name="Zhu X.-Q."/>
            <person name="Korhonen P.K."/>
            <person name="Cai H."/>
            <person name="Young N.D."/>
            <person name="Nejsum P."/>
            <person name="von Samson-Himmelstjerna G."/>
            <person name="Boag P.R."/>
            <person name="Tan P."/>
            <person name="Li Q."/>
            <person name="Min J."/>
            <person name="Yang Y."/>
            <person name="Wang X."/>
            <person name="Fang X."/>
            <person name="Hall R.S."/>
            <person name="Hofmann A."/>
            <person name="Sternberg P.W."/>
            <person name="Jex A.R."/>
            <person name="Gasser R.B."/>
        </authorList>
    </citation>
    <scope>NUCLEOTIDE SEQUENCE [LARGE SCALE GENOMIC DNA]</scope>
    <source>
        <strain evidence="7">PN_DK_2014</strain>
    </source>
</reference>
<dbReference type="GO" id="GO:0005840">
    <property type="term" value="C:ribosome"/>
    <property type="evidence" value="ECO:0007669"/>
    <property type="project" value="UniProtKB-KW"/>
</dbReference>
<evidence type="ECO:0000256" key="1">
    <source>
        <dbReference type="ARBA" id="ARBA00008889"/>
    </source>
</evidence>
<dbReference type="STRING" id="6265.A0A0B2VXJ1"/>
<evidence type="ECO:0000313" key="8">
    <source>
        <dbReference type="Proteomes" id="UP000031036"/>
    </source>
</evidence>
<accession>A0A0B2VXJ1</accession>
<organism evidence="7 8">
    <name type="scientific">Toxocara canis</name>
    <name type="common">Canine roundworm</name>
    <dbReference type="NCBI Taxonomy" id="6265"/>
    <lineage>
        <taxon>Eukaryota</taxon>
        <taxon>Metazoa</taxon>
        <taxon>Ecdysozoa</taxon>
        <taxon>Nematoda</taxon>
        <taxon>Chromadorea</taxon>
        <taxon>Rhabditida</taxon>
        <taxon>Spirurina</taxon>
        <taxon>Ascaridomorpha</taxon>
        <taxon>Ascaridoidea</taxon>
        <taxon>Toxocaridae</taxon>
        <taxon>Toxocara</taxon>
    </lineage>
</organism>
<evidence type="ECO:0000256" key="3">
    <source>
        <dbReference type="ARBA" id="ARBA00023274"/>
    </source>
</evidence>
<evidence type="ECO:0000256" key="5">
    <source>
        <dbReference type="ARBA" id="ARBA00035716"/>
    </source>
</evidence>
<name>A0A0B2VXJ1_TOXCA</name>
<comment type="caution">
    <text evidence="7">The sequence shown here is derived from an EMBL/GenBank/DDBJ whole genome shotgun (WGS) entry which is preliminary data.</text>
</comment>
<comment type="similarity">
    <text evidence="1">Belongs to the universal ribosomal protein uL10 family.</text>
</comment>
<dbReference type="EMBL" id="JPKZ01000646">
    <property type="protein sequence ID" value="KHN86067.1"/>
    <property type="molecule type" value="Genomic_DNA"/>
</dbReference>
<keyword evidence="3" id="KW-0687">Ribonucleoprotein</keyword>
<dbReference type="InterPro" id="IPR043141">
    <property type="entry name" value="Ribosomal_uL10-like_sf"/>
</dbReference>
<dbReference type="Proteomes" id="UP000031036">
    <property type="component" value="Unassembled WGS sequence"/>
</dbReference>
<keyword evidence="8" id="KW-1185">Reference proteome</keyword>
<dbReference type="OMA" id="MGICHRL"/>
<dbReference type="GO" id="GO:1990904">
    <property type="term" value="C:ribonucleoprotein complex"/>
    <property type="evidence" value="ECO:0007669"/>
    <property type="project" value="UniProtKB-KW"/>
</dbReference>
<evidence type="ECO:0000256" key="4">
    <source>
        <dbReference type="ARBA" id="ARBA00035707"/>
    </source>
</evidence>
<dbReference type="OrthoDB" id="360689at2759"/>
<dbReference type="InterPro" id="IPR047865">
    <property type="entry name" value="Ribosomal_uL10_bac_type"/>
</dbReference>
<protein>
    <recommendedName>
        <fullName evidence="4">Large ribosomal subunit protein uL10m</fullName>
    </recommendedName>
    <alternativeName>
        <fullName evidence="5">39S ribosomal protein L10, mitochondrial</fullName>
    </alternativeName>
</protein>
<dbReference type="Pfam" id="PF00466">
    <property type="entry name" value="Ribosomal_L10"/>
    <property type="match status" value="1"/>
</dbReference>